<organism evidence="3 4">
    <name type="scientific">Colwellia psychrerythraea</name>
    <name type="common">Vibrio psychroerythus</name>
    <dbReference type="NCBI Taxonomy" id="28229"/>
    <lineage>
        <taxon>Bacteria</taxon>
        <taxon>Pseudomonadati</taxon>
        <taxon>Pseudomonadota</taxon>
        <taxon>Gammaproteobacteria</taxon>
        <taxon>Alteromonadales</taxon>
        <taxon>Colwelliaceae</taxon>
        <taxon>Colwellia</taxon>
    </lineage>
</organism>
<dbReference type="Proteomes" id="UP000029868">
    <property type="component" value="Unassembled WGS sequence"/>
</dbReference>
<dbReference type="PANTHER" id="PTHR37828">
    <property type="entry name" value="GSR2449 PROTEIN"/>
    <property type="match status" value="1"/>
</dbReference>
<feature type="domain" description="YCII-related" evidence="2">
    <location>
        <begin position="1"/>
        <end position="81"/>
    </location>
</feature>
<comment type="caution">
    <text evidence="3">The sequence shown here is derived from an EMBL/GenBank/DDBJ whole genome shotgun (WGS) entry which is preliminary data.</text>
</comment>
<accession>A0A099KY54</accession>
<dbReference type="RefSeq" id="WP_033081574.1">
    <property type="nucleotide sequence ID" value="NZ_JQEC01000015.1"/>
</dbReference>
<dbReference type="Pfam" id="PF03795">
    <property type="entry name" value="YCII"/>
    <property type="match status" value="1"/>
</dbReference>
<protein>
    <submittedName>
        <fullName evidence="3">YCII-related protein</fullName>
    </submittedName>
</protein>
<dbReference type="PANTHER" id="PTHR37828:SF1">
    <property type="entry name" value="YCII-RELATED DOMAIN-CONTAINING PROTEIN"/>
    <property type="match status" value="1"/>
</dbReference>
<dbReference type="OrthoDB" id="9814407at2"/>
<evidence type="ECO:0000259" key="2">
    <source>
        <dbReference type="Pfam" id="PF03795"/>
    </source>
</evidence>
<reference evidence="3 4" key="1">
    <citation type="submission" date="2014-08" db="EMBL/GenBank/DDBJ databases">
        <title>Genomic and Phenotypic Diversity of Colwellia psychrerythraea strains from Disparate Marine Basins.</title>
        <authorList>
            <person name="Techtmann S.M."/>
            <person name="Stelling S.C."/>
            <person name="Utturkar S.M."/>
            <person name="Alshibli N."/>
            <person name="Harris A."/>
            <person name="Brown S.D."/>
            <person name="Hazen T.C."/>
        </authorList>
    </citation>
    <scope>NUCLEOTIDE SEQUENCE [LARGE SCALE GENOMIC DNA]</scope>
    <source>
        <strain evidence="3 4">GAB14E</strain>
    </source>
</reference>
<sequence length="96" mass="10991">MFIVSLNYTSTIEEIDMHITEHLMHLDKQYSLGNFIASGRKEPRTGGFILATVESKVELESILSNYPFYREKLAEFVVTEFIPTKTSPELSFLLDA</sequence>
<gene>
    <name evidence="3" type="ORF">GAB14E_1882</name>
</gene>
<proteinExistence type="inferred from homology"/>
<evidence type="ECO:0000313" key="4">
    <source>
        <dbReference type="Proteomes" id="UP000029868"/>
    </source>
</evidence>
<dbReference type="InterPro" id="IPR011008">
    <property type="entry name" value="Dimeric_a/b-barrel"/>
</dbReference>
<dbReference type="AlphaFoldDB" id="A0A099KY54"/>
<name>A0A099KY54_COLPS</name>
<dbReference type="PATRIC" id="fig|28229.3.peg.1488"/>
<dbReference type="InterPro" id="IPR005545">
    <property type="entry name" value="YCII"/>
</dbReference>
<evidence type="ECO:0000256" key="1">
    <source>
        <dbReference type="ARBA" id="ARBA00007689"/>
    </source>
</evidence>
<dbReference type="SUPFAM" id="SSF54909">
    <property type="entry name" value="Dimeric alpha+beta barrel"/>
    <property type="match status" value="1"/>
</dbReference>
<evidence type="ECO:0000313" key="3">
    <source>
        <dbReference type="EMBL" id="KGJ95100.1"/>
    </source>
</evidence>
<dbReference type="EMBL" id="JQEC01000015">
    <property type="protein sequence ID" value="KGJ95100.1"/>
    <property type="molecule type" value="Genomic_DNA"/>
</dbReference>
<comment type="similarity">
    <text evidence="1">Belongs to the YciI family.</text>
</comment>